<gene>
    <name evidence="3" type="ORF">BDP27DRAFT_1419429</name>
</gene>
<protein>
    <submittedName>
        <fullName evidence="3">Uncharacterized protein</fullName>
    </submittedName>
</protein>
<dbReference type="Proteomes" id="UP000772434">
    <property type="component" value="Unassembled WGS sequence"/>
</dbReference>
<evidence type="ECO:0000313" key="3">
    <source>
        <dbReference type="EMBL" id="KAF9071152.1"/>
    </source>
</evidence>
<sequence length="150" mass="15776">MAASTQLKPSPEFQLSTSASRASLSTLVPHPRRFPNSELSTSHSSDGRLKRKFVIITMSIGVVVLSVLLTSMVVGLWVGTGQIHLGRLDLGPEWSSSFAPSITPTTISSGINWEMGPVTTEEASLPSPPTTRGVDGGNDGEGEDGSKSIL</sequence>
<keyword evidence="4" id="KW-1185">Reference proteome</keyword>
<evidence type="ECO:0000256" key="2">
    <source>
        <dbReference type="SAM" id="Phobius"/>
    </source>
</evidence>
<dbReference type="AlphaFoldDB" id="A0A9P5PY00"/>
<evidence type="ECO:0000256" key="1">
    <source>
        <dbReference type="SAM" id="MobiDB-lite"/>
    </source>
</evidence>
<keyword evidence="2" id="KW-1133">Transmembrane helix</keyword>
<organism evidence="3 4">
    <name type="scientific">Rhodocollybia butyracea</name>
    <dbReference type="NCBI Taxonomy" id="206335"/>
    <lineage>
        <taxon>Eukaryota</taxon>
        <taxon>Fungi</taxon>
        <taxon>Dikarya</taxon>
        <taxon>Basidiomycota</taxon>
        <taxon>Agaricomycotina</taxon>
        <taxon>Agaricomycetes</taxon>
        <taxon>Agaricomycetidae</taxon>
        <taxon>Agaricales</taxon>
        <taxon>Marasmiineae</taxon>
        <taxon>Omphalotaceae</taxon>
        <taxon>Rhodocollybia</taxon>
    </lineage>
</organism>
<accession>A0A9P5PY00</accession>
<reference evidence="3" key="1">
    <citation type="submission" date="2020-11" db="EMBL/GenBank/DDBJ databases">
        <authorList>
            <consortium name="DOE Joint Genome Institute"/>
            <person name="Ahrendt S."/>
            <person name="Riley R."/>
            <person name="Andreopoulos W."/>
            <person name="Labutti K."/>
            <person name="Pangilinan J."/>
            <person name="Ruiz-Duenas F.J."/>
            <person name="Barrasa J.M."/>
            <person name="Sanchez-Garcia M."/>
            <person name="Camarero S."/>
            <person name="Miyauchi S."/>
            <person name="Serrano A."/>
            <person name="Linde D."/>
            <person name="Babiker R."/>
            <person name="Drula E."/>
            <person name="Ayuso-Fernandez I."/>
            <person name="Pacheco R."/>
            <person name="Padilla G."/>
            <person name="Ferreira P."/>
            <person name="Barriuso J."/>
            <person name="Kellner H."/>
            <person name="Castanera R."/>
            <person name="Alfaro M."/>
            <person name="Ramirez L."/>
            <person name="Pisabarro A.G."/>
            <person name="Kuo A."/>
            <person name="Tritt A."/>
            <person name="Lipzen A."/>
            <person name="He G."/>
            <person name="Yan M."/>
            <person name="Ng V."/>
            <person name="Cullen D."/>
            <person name="Martin F."/>
            <person name="Rosso M.-N."/>
            <person name="Henrissat B."/>
            <person name="Hibbett D."/>
            <person name="Martinez A.T."/>
            <person name="Grigoriev I.V."/>
        </authorList>
    </citation>
    <scope>NUCLEOTIDE SEQUENCE</scope>
    <source>
        <strain evidence="3">AH 40177</strain>
    </source>
</reference>
<name>A0A9P5PY00_9AGAR</name>
<keyword evidence="2" id="KW-0472">Membrane</keyword>
<comment type="caution">
    <text evidence="3">The sequence shown here is derived from an EMBL/GenBank/DDBJ whole genome shotgun (WGS) entry which is preliminary data.</text>
</comment>
<keyword evidence="2" id="KW-0812">Transmembrane</keyword>
<evidence type="ECO:0000313" key="4">
    <source>
        <dbReference type="Proteomes" id="UP000772434"/>
    </source>
</evidence>
<dbReference type="EMBL" id="JADNRY010000035">
    <property type="protein sequence ID" value="KAF9071152.1"/>
    <property type="molecule type" value="Genomic_DNA"/>
</dbReference>
<feature type="region of interest" description="Disordered" evidence="1">
    <location>
        <begin position="117"/>
        <end position="150"/>
    </location>
</feature>
<proteinExistence type="predicted"/>
<feature type="transmembrane region" description="Helical" evidence="2">
    <location>
        <begin position="53"/>
        <end position="78"/>
    </location>
</feature>